<comment type="subcellular location">
    <subcellularLocation>
        <location evidence="1">Cell membrane</location>
        <topology evidence="1">Multi-pass membrane protein</topology>
    </subcellularLocation>
</comment>
<keyword evidence="6 7" id="KW-0472">Membrane</keyword>
<keyword evidence="5 7" id="KW-1133">Transmembrane helix</keyword>
<reference evidence="9 10" key="1">
    <citation type="submission" date="2024-01" db="EMBL/GenBank/DDBJ databases">
        <title>Seven novel Bacillus-like species.</title>
        <authorList>
            <person name="Liu G."/>
        </authorList>
    </citation>
    <scope>NUCLEOTIDE SEQUENCE [LARGE SCALE GENOMIC DNA]</scope>
    <source>
        <strain evidence="9 10">FJAT-51639</strain>
    </source>
</reference>
<comment type="caution">
    <text evidence="9">The sequence shown here is derived from an EMBL/GenBank/DDBJ whole genome shotgun (WGS) entry which is preliminary data.</text>
</comment>
<evidence type="ECO:0000256" key="7">
    <source>
        <dbReference type="SAM" id="Phobius"/>
    </source>
</evidence>
<feature type="transmembrane region" description="Helical" evidence="7">
    <location>
        <begin position="303"/>
        <end position="324"/>
    </location>
</feature>
<dbReference type="CDD" id="cd17329">
    <property type="entry name" value="MFS_MdtH_MDR_like"/>
    <property type="match status" value="1"/>
</dbReference>
<dbReference type="Proteomes" id="UP001372526">
    <property type="component" value="Unassembled WGS sequence"/>
</dbReference>
<keyword evidence="3" id="KW-1003">Cell membrane</keyword>
<evidence type="ECO:0000256" key="6">
    <source>
        <dbReference type="ARBA" id="ARBA00023136"/>
    </source>
</evidence>
<evidence type="ECO:0000313" key="10">
    <source>
        <dbReference type="Proteomes" id="UP001372526"/>
    </source>
</evidence>
<feature type="transmembrane region" description="Helical" evidence="7">
    <location>
        <begin position="212"/>
        <end position="231"/>
    </location>
</feature>
<gene>
    <name evidence="9" type="ORF">WAZ07_22210</name>
</gene>
<dbReference type="PANTHER" id="PTHR43414">
    <property type="entry name" value="MULTIDRUG RESISTANCE PROTEIN MDTG"/>
    <property type="match status" value="1"/>
</dbReference>
<dbReference type="EMBL" id="JBAWSX010000019">
    <property type="protein sequence ID" value="MEI4803890.1"/>
    <property type="molecule type" value="Genomic_DNA"/>
</dbReference>
<feature type="transmembrane region" description="Helical" evidence="7">
    <location>
        <begin position="43"/>
        <end position="66"/>
    </location>
</feature>
<evidence type="ECO:0000256" key="5">
    <source>
        <dbReference type="ARBA" id="ARBA00022989"/>
    </source>
</evidence>
<dbReference type="RefSeq" id="WP_336474191.1">
    <property type="nucleotide sequence ID" value="NZ_JBAWSX010000019.1"/>
</dbReference>
<feature type="transmembrane region" description="Helical" evidence="7">
    <location>
        <begin position="12"/>
        <end position="37"/>
    </location>
</feature>
<feature type="domain" description="Major facilitator superfamily (MFS) profile" evidence="8">
    <location>
        <begin position="11"/>
        <end position="399"/>
    </location>
</feature>
<dbReference type="Pfam" id="PF07690">
    <property type="entry name" value="MFS_1"/>
    <property type="match status" value="1"/>
</dbReference>
<feature type="transmembrane region" description="Helical" evidence="7">
    <location>
        <begin position="136"/>
        <end position="157"/>
    </location>
</feature>
<dbReference type="InterPro" id="IPR011701">
    <property type="entry name" value="MFS"/>
</dbReference>
<evidence type="ECO:0000256" key="2">
    <source>
        <dbReference type="ARBA" id="ARBA00022448"/>
    </source>
</evidence>
<evidence type="ECO:0000256" key="4">
    <source>
        <dbReference type="ARBA" id="ARBA00022692"/>
    </source>
</evidence>
<proteinExistence type="predicted"/>
<accession>A0ABU8FMH0</accession>
<evidence type="ECO:0000256" key="1">
    <source>
        <dbReference type="ARBA" id="ARBA00004651"/>
    </source>
</evidence>
<organism evidence="9 10">
    <name type="scientific">Bacillus bruguierae</name>
    <dbReference type="NCBI Taxonomy" id="3127667"/>
    <lineage>
        <taxon>Bacteria</taxon>
        <taxon>Bacillati</taxon>
        <taxon>Bacillota</taxon>
        <taxon>Bacilli</taxon>
        <taxon>Bacillales</taxon>
        <taxon>Bacillaceae</taxon>
        <taxon>Bacillus</taxon>
    </lineage>
</organism>
<feature type="transmembrane region" description="Helical" evidence="7">
    <location>
        <begin position="164"/>
        <end position="185"/>
    </location>
</feature>
<feature type="transmembrane region" description="Helical" evidence="7">
    <location>
        <begin position="78"/>
        <end position="108"/>
    </location>
</feature>
<keyword evidence="2" id="KW-0813">Transport</keyword>
<feature type="transmembrane region" description="Helical" evidence="7">
    <location>
        <begin position="369"/>
        <end position="393"/>
    </location>
</feature>
<dbReference type="SUPFAM" id="SSF103473">
    <property type="entry name" value="MFS general substrate transporter"/>
    <property type="match status" value="1"/>
</dbReference>
<dbReference type="InterPro" id="IPR020846">
    <property type="entry name" value="MFS_dom"/>
</dbReference>
<evidence type="ECO:0000256" key="3">
    <source>
        <dbReference type="ARBA" id="ARBA00022475"/>
    </source>
</evidence>
<keyword evidence="10" id="KW-1185">Reference proteome</keyword>
<dbReference type="Gene3D" id="1.20.1250.20">
    <property type="entry name" value="MFS general substrate transporter like domains"/>
    <property type="match status" value="1"/>
</dbReference>
<dbReference type="InterPro" id="IPR036259">
    <property type="entry name" value="MFS_trans_sf"/>
</dbReference>
<evidence type="ECO:0000313" key="9">
    <source>
        <dbReference type="EMBL" id="MEI4803890.1"/>
    </source>
</evidence>
<evidence type="ECO:0000259" key="8">
    <source>
        <dbReference type="PROSITE" id="PS50850"/>
    </source>
</evidence>
<sequence>MMTFAKRYSKPIWIRLFGELLTSITGAMLALIFIIYVNKALNGNALFTMLLFGLQPLSEIIFTLFGGSITDRYGRKKIILTGLLLQACAMTGFIFAESVILFALFYIMNGLGRSLYIPAQRAQIADVTEKEKQAEVFALIQTVGAVGAIIGPALGYLFYNDNPIILFILEATALFLYSILVWAQLPETAPLLQHDEQKTTPTNWRNFLSQHFSVFGLMIFMLPISFFYAQIETNYRIYAEKELFTNFMFVFTFMASCKGIMEIVLQVGVVKWAEKFSMQKIIVISYVCYTIAAIGYGYSHTLWLLFFTILILTIGESIALNHLLRFVSELAPEHMRGIYFSIYGTHWDISRMLGPAAGALLLQHFSGSFLFNICAVFLIIGGTCQYLFITYILKQDKAKRLSA</sequence>
<protein>
    <submittedName>
        <fullName evidence="9">MFS transporter</fullName>
    </submittedName>
</protein>
<feature type="transmembrane region" description="Helical" evidence="7">
    <location>
        <begin position="281"/>
        <end position="298"/>
    </location>
</feature>
<dbReference type="PROSITE" id="PS50850">
    <property type="entry name" value="MFS"/>
    <property type="match status" value="1"/>
</dbReference>
<name>A0ABU8FMH0_9BACI</name>
<keyword evidence="4 7" id="KW-0812">Transmembrane</keyword>
<dbReference type="PANTHER" id="PTHR43414:SF1">
    <property type="entry name" value="PEPTIDE PERMEASE"/>
    <property type="match status" value="1"/>
</dbReference>